<dbReference type="OrthoDB" id="9784823at2"/>
<keyword evidence="4" id="KW-0808">Transferase</keyword>
<dbReference type="InterPro" id="IPR029063">
    <property type="entry name" value="SAM-dependent_MTases_sf"/>
</dbReference>
<dbReference type="PANTHER" id="PTHR42933">
    <property type="entry name" value="SLR6095 PROTEIN"/>
    <property type="match status" value="1"/>
</dbReference>
<keyword evidence="8" id="KW-0175">Coiled coil</keyword>
<evidence type="ECO:0000256" key="3">
    <source>
        <dbReference type="ARBA" id="ARBA00022603"/>
    </source>
</evidence>
<organism evidence="11 12">
    <name type="scientific">Maridesulfovibrio salexigens (strain ATCC 14822 / DSM 2638 / NCIMB 8403 / VKM B-1763)</name>
    <name type="common">Desulfovibrio salexigens</name>
    <dbReference type="NCBI Taxonomy" id="526222"/>
    <lineage>
        <taxon>Bacteria</taxon>
        <taxon>Pseudomonadati</taxon>
        <taxon>Thermodesulfobacteriota</taxon>
        <taxon>Desulfovibrionia</taxon>
        <taxon>Desulfovibrionales</taxon>
        <taxon>Desulfovibrionaceae</taxon>
        <taxon>Maridesulfovibrio</taxon>
    </lineage>
</organism>
<dbReference type="GO" id="GO:0032259">
    <property type="term" value="P:methylation"/>
    <property type="evidence" value="ECO:0007669"/>
    <property type="project" value="UniProtKB-KW"/>
</dbReference>
<keyword evidence="5" id="KW-0949">S-adenosyl-L-methionine</keyword>
<dbReference type="HOGENOM" id="CLU_013049_4_0_7"/>
<dbReference type="AlphaFoldDB" id="C6BT25"/>
<dbReference type="PRINTS" id="PR00507">
    <property type="entry name" value="N12N6MTFRASE"/>
</dbReference>
<dbReference type="PANTHER" id="PTHR42933:SF3">
    <property type="entry name" value="TYPE I RESTRICTION ENZYME MJAVIII METHYLASE SUBUNIT"/>
    <property type="match status" value="1"/>
</dbReference>
<name>C6BT25_MARSD</name>
<dbReference type="GO" id="GO:0009307">
    <property type="term" value="P:DNA restriction-modification system"/>
    <property type="evidence" value="ECO:0007669"/>
    <property type="project" value="UniProtKB-KW"/>
</dbReference>
<dbReference type="EC" id="2.1.1.72" evidence="2"/>
<dbReference type="Proteomes" id="UP000002601">
    <property type="component" value="Chromosome"/>
</dbReference>
<feature type="domain" description="N6 adenine-specific DNA methyltransferase N-terminal" evidence="10">
    <location>
        <begin position="10"/>
        <end position="147"/>
    </location>
</feature>
<dbReference type="Gene3D" id="3.40.50.150">
    <property type="entry name" value="Vaccinia Virus protein VP39"/>
    <property type="match status" value="1"/>
</dbReference>
<dbReference type="RefSeq" id="WP_015851545.1">
    <property type="nucleotide sequence ID" value="NC_012881.1"/>
</dbReference>
<comment type="catalytic activity">
    <reaction evidence="7">
        <text>a 2'-deoxyadenosine in DNA + S-adenosyl-L-methionine = an N(6)-methyl-2'-deoxyadenosine in DNA + S-adenosyl-L-homocysteine + H(+)</text>
        <dbReference type="Rhea" id="RHEA:15197"/>
        <dbReference type="Rhea" id="RHEA-COMP:12418"/>
        <dbReference type="Rhea" id="RHEA-COMP:12419"/>
        <dbReference type="ChEBI" id="CHEBI:15378"/>
        <dbReference type="ChEBI" id="CHEBI:57856"/>
        <dbReference type="ChEBI" id="CHEBI:59789"/>
        <dbReference type="ChEBI" id="CHEBI:90615"/>
        <dbReference type="ChEBI" id="CHEBI:90616"/>
        <dbReference type="EC" id="2.1.1.72"/>
    </reaction>
</comment>
<keyword evidence="3 11" id="KW-0489">Methyltransferase</keyword>
<dbReference type="GO" id="GO:0008170">
    <property type="term" value="F:N-methyltransferase activity"/>
    <property type="evidence" value="ECO:0007669"/>
    <property type="project" value="InterPro"/>
</dbReference>
<evidence type="ECO:0000256" key="1">
    <source>
        <dbReference type="ARBA" id="ARBA00006594"/>
    </source>
</evidence>
<reference evidence="11 12" key="1">
    <citation type="submission" date="2009-06" db="EMBL/GenBank/DDBJ databases">
        <title>Complete sequence of Desulfovibrio salexigens DSM 2638.</title>
        <authorList>
            <consortium name="US DOE Joint Genome Institute"/>
            <person name="Lucas S."/>
            <person name="Copeland A."/>
            <person name="Lapidus A."/>
            <person name="Glavina del Rio T."/>
            <person name="Tice H."/>
            <person name="Bruce D."/>
            <person name="Goodwin L."/>
            <person name="Pitluck S."/>
            <person name="Munk A.C."/>
            <person name="Brettin T."/>
            <person name="Detter J.C."/>
            <person name="Han C."/>
            <person name="Tapia R."/>
            <person name="Larimer F."/>
            <person name="Land M."/>
            <person name="Hauser L."/>
            <person name="Kyrpides N."/>
            <person name="Anderson I."/>
            <person name="Wall J.D."/>
            <person name="Arkin A.P."/>
            <person name="Dehal P."/>
            <person name="Chivian D."/>
            <person name="Giles B."/>
            <person name="Hazen T.C."/>
        </authorList>
    </citation>
    <scope>NUCLEOTIDE SEQUENCE [LARGE SCALE GENOMIC DNA]</scope>
    <source>
        <strain evidence="12">ATCC 14822 / DSM 2638 / NCIMB 8403 / VKM B-1763</strain>
    </source>
</reference>
<dbReference type="Gene3D" id="1.10.287.1490">
    <property type="match status" value="1"/>
</dbReference>
<dbReference type="EMBL" id="CP001649">
    <property type="protein sequence ID" value="ACS79729.1"/>
    <property type="molecule type" value="Genomic_DNA"/>
</dbReference>
<proteinExistence type="inferred from homology"/>
<evidence type="ECO:0000313" key="11">
    <source>
        <dbReference type="EMBL" id="ACS79729.1"/>
    </source>
</evidence>
<evidence type="ECO:0000259" key="9">
    <source>
        <dbReference type="Pfam" id="PF02384"/>
    </source>
</evidence>
<dbReference type="InterPro" id="IPR038333">
    <property type="entry name" value="T1MK-like_N_sf"/>
</dbReference>
<evidence type="ECO:0000256" key="4">
    <source>
        <dbReference type="ARBA" id="ARBA00022679"/>
    </source>
</evidence>
<dbReference type="InterPro" id="IPR051537">
    <property type="entry name" value="DNA_Adenine_Mtase"/>
</dbReference>
<dbReference type="STRING" id="526222.Desal_1667"/>
<dbReference type="Gene3D" id="1.20.1260.30">
    <property type="match status" value="1"/>
</dbReference>
<evidence type="ECO:0000256" key="7">
    <source>
        <dbReference type="ARBA" id="ARBA00047942"/>
    </source>
</evidence>
<dbReference type="Pfam" id="PF12161">
    <property type="entry name" value="HsdM_N"/>
    <property type="match status" value="1"/>
</dbReference>
<dbReference type="GO" id="GO:0009007">
    <property type="term" value="F:site-specific DNA-methyltransferase (adenine-specific) activity"/>
    <property type="evidence" value="ECO:0007669"/>
    <property type="project" value="UniProtKB-EC"/>
</dbReference>
<evidence type="ECO:0000256" key="2">
    <source>
        <dbReference type="ARBA" id="ARBA00011900"/>
    </source>
</evidence>
<accession>C6BT25</accession>
<evidence type="ECO:0000256" key="5">
    <source>
        <dbReference type="ARBA" id="ARBA00022691"/>
    </source>
</evidence>
<gene>
    <name evidence="11" type="ordered locus">Desal_1667</name>
</gene>
<evidence type="ECO:0000256" key="6">
    <source>
        <dbReference type="ARBA" id="ARBA00022747"/>
    </source>
</evidence>
<evidence type="ECO:0000256" key="8">
    <source>
        <dbReference type="SAM" id="Coils"/>
    </source>
</evidence>
<protein>
    <recommendedName>
        <fullName evidence="2">site-specific DNA-methyltransferase (adenine-specific)</fullName>
        <ecNumber evidence="2">2.1.1.72</ecNumber>
    </recommendedName>
</protein>
<dbReference type="InterPro" id="IPR022749">
    <property type="entry name" value="D12N6_MeTrfase_N"/>
</dbReference>
<dbReference type="REBASE" id="21700">
    <property type="entry name" value="M.Dsa2638ORF1667P"/>
</dbReference>
<dbReference type="KEGG" id="dsa:Desal_1667"/>
<dbReference type="SUPFAM" id="SSF53335">
    <property type="entry name" value="S-adenosyl-L-methionine-dependent methyltransferases"/>
    <property type="match status" value="1"/>
</dbReference>
<keyword evidence="12" id="KW-1185">Reference proteome</keyword>
<feature type="coiled-coil region" evidence="8">
    <location>
        <begin position="642"/>
        <end position="787"/>
    </location>
</feature>
<dbReference type="eggNOG" id="COG0286">
    <property type="taxonomic scope" value="Bacteria"/>
</dbReference>
<dbReference type="GO" id="GO:0003677">
    <property type="term" value="F:DNA binding"/>
    <property type="evidence" value="ECO:0007669"/>
    <property type="project" value="InterPro"/>
</dbReference>
<feature type="domain" description="DNA methylase adenine-specific" evidence="9">
    <location>
        <begin position="161"/>
        <end position="471"/>
    </location>
</feature>
<comment type="similarity">
    <text evidence="1">Belongs to the N(4)/N(6)-methyltransferase family.</text>
</comment>
<dbReference type="Pfam" id="PF02384">
    <property type="entry name" value="N6_Mtase"/>
    <property type="match status" value="1"/>
</dbReference>
<sequence length="856" mass="97176">MTQKLTLSSLERKLFKACDILRGNMEASEYKEYIFGMLFLKRLSDQFHKDRAILAQDLAAKGIPEEAKAALLDKRNQYTFYVPESARWEQIQHIKKDVGSGLNKALAAIEEANPETLQDVLKSINFNRKVGQRTLDDSTLVEFIQHFNDIPLSNDDFEFPDLLGAAYEFLIKHFADSAGKKGGEFYTPTEVVRTLVEIIEPQEGMGIYDPTAGSGGMLIQSAKYVQECGGNVKNLSLAGQELAGSTWSMCKMNMILHGIVSQDIRQEDVLKRPLHLKKDPDQNNQNHELKTWDRVIANPPFSQNYSKKEMLFKDRFDVWLPTTGKKADLMFVQHMVAVLKNNGKCAVIMPHGVLFRGGEERNCREKFIEKGILEAIVGLPSGLFYGTGIPACILVLNKEGAADRKEVLFINADREYKEGKNQNKLRPEDIAKITHVYRNRLEVDKYSRMVPVQELEKEDFNCNIRRYVDNSPPPEPHDVKAHLHGGVPVSEVDTLKDDFKNFPGLKDLLFKPRDAEYLDFTDAINGNGSIKAAIENSHGVQEKHALFRESLEKWWLANAADIAELNKSGNVFEYRRKFFESIAEALVPEDILDLHKVRGAFASYWEDLDSDFRSIAASGWSALLIPDDSILQSQFPDILQKVEDDKARIAELESMFAAANEADADDTEADDEITALPKAVVKALKDEKKDCNSQLKTLRKDLKDLKKDLERMNKSGTAQVEIDQQQALINETDSSIKRLNAEKTAIDLKLKNHADLEKELKDLKSGIRAVEKQMDDLVEKAREKISEGEAKKLILERFHDELVERYDEYLRQHLRGFVAKIDNLWDKYAVTLNDILAERDAEADVLGGYLRELGYE</sequence>
<evidence type="ECO:0000313" key="12">
    <source>
        <dbReference type="Proteomes" id="UP000002601"/>
    </source>
</evidence>
<evidence type="ECO:0000259" key="10">
    <source>
        <dbReference type="Pfam" id="PF12161"/>
    </source>
</evidence>
<dbReference type="InterPro" id="IPR003356">
    <property type="entry name" value="DNA_methylase_A-5"/>
</dbReference>
<keyword evidence="6" id="KW-0680">Restriction system</keyword>